<reference evidence="2 3" key="1">
    <citation type="submission" date="2012-07" db="EMBL/GenBank/DDBJ databases">
        <authorList>
            <person name="Durkin A.S."/>
            <person name="McCorrison J."/>
            <person name="Torralba M."/>
            <person name="Gillis M."/>
            <person name="Methe B."/>
            <person name="Sutton G."/>
            <person name="Nelson K.E."/>
        </authorList>
    </citation>
    <scope>NUCLEOTIDE SEQUENCE [LARGE SCALE GENOMIC DNA]</scope>
    <source>
        <strain evidence="3">ATCC 12104 / DSM 43013 / CCUG 2238 / JCM 8349 / NCTC 10301 / Howell 279</strain>
    </source>
</reference>
<dbReference type="AlphaFoldDB" id="J3ACV6"/>
<name>J3ACV6_ACTNH</name>
<dbReference type="Proteomes" id="UP000007814">
    <property type="component" value="Unassembled WGS sequence"/>
</dbReference>
<proteinExistence type="predicted"/>
<feature type="non-terminal residue" evidence="2">
    <location>
        <position position="40"/>
    </location>
</feature>
<feature type="region of interest" description="Disordered" evidence="1">
    <location>
        <begin position="1"/>
        <end position="21"/>
    </location>
</feature>
<sequence>MEKPVVPVLVSPSRKDGDDLSVPRWVGCASAVLDGDVGEA</sequence>
<gene>
    <name evidence="2" type="ORF">HMPREF1129_0130</name>
</gene>
<organism evidence="2 3">
    <name type="scientific">Actinomyces naeslundii (strain ATCC 12104 / DSM 43013 / CCUG 2238 / JCM 8349 / NCTC 10301 / Howell 279)</name>
    <dbReference type="NCBI Taxonomy" id="1115803"/>
    <lineage>
        <taxon>Bacteria</taxon>
        <taxon>Bacillati</taxon>
        <taxon>Actinomycetota</taxon>
        <taxon>Actinomycetes</taxon>
        <taxon>Actinomycetales</taxon>
        <taxon>Actinomycetaceae</taxon>
        <taxon>Actinomyces</taxon>
    </lineage>
</organism>
<accession>J3ACV6</accession>
<comment type="caution">
    <text evidence="2">The sequence shown here is derived from an EMBL/GenBank/DDBJ whole genome shotgun (WGS) entry which is preliminary data.</text>
</comment>
<evidence type="ECO:0000256" key="1">
    <source>
        <dbReference type="SAM" id="MobiDB-lite"/>
    </source>
</evidence>
<evidence type="ECO:0000313" key="3">
    <source>
        <dbReference type="Proteomes" id="UP000007814"/>
    </source>
</evidence>
<evidence type="ECO:0000313" key="2">
    <source>
        <dbReference type="EMBL" id="EJN85773.1"/>
    </source>
</evidence>
<protein>
    <submittedName>
        <fullName evidence="2">Uncharacterized protein</fullName>
    </submittedName>
</protein>
<dbReference type="EMBL" id="ALJK01000041">
    <property type="protein sequence ID" value="EJN85773.1"/>
    <property type="molecule type" value="Genomic_DNA"/>
</dbReference>